<dbReference type="GO" id="GO:0006886">
    <property type="term" value="P:intracellular protein transport"/>
    <property type="evidence" value="ECO:0007669"/>
    <property type="project" value="UniProtKB-UniRule"/>
</dbReference>
<dbReference type="GO" id="GO:0016192">
    <property type="term" value="P:vesicle-mediated transport"/>
    <property type="evidence" value="ECO:0007669"/>
    <property type="project" value="InterPro"/>
</dbReference>
<dbReference type="OrthoDB" id="870at2759"/>
<dbReference type="CDD" id="cd09252">
    <property type="entry name" value="AP-3_Mu3_Cterm"/>
    <property type="match status" value="1"/>
</dbReference>
<evidence type="ECO:0000259" key="7">
    <source>
        <dbReference type="PROSITE" id="PS51072"/>
    </source>
</evidence>
<evidence type="ECO:0000256" key="2">
    <source>
        <dbReference type="ARBA" id="ARBA00022448"/>
    </source>
</evidence>
<gene>
    <name evidence="8" type="ORF">LAQU0_S01e10198g</name>
</gene>
<evidence type="ECO:0000256" key="5">
    <source>
        <dbReference type="ARBA" id="ARBA00023329"/>
    </source>
</evidence>
<dbReference type="EMBL" id="LN890560">
    <property type="protein sequence ID" value="CUS20595.1"/>
    <property type="molecule type" value="Genomic_DNA"/>
</dbReference>
<keyword evidence="3 6" id="KW-0653">Protein transport</keyword>
<dbReference type="InterPro" id="IPR001392">
    <property type="entry name" value="Clathrin_mu"/>
</dbReference>
<comment type="subcellular location">
    <subcellularLocation>
        <location evidence="1">Cytoplasmic vesicle membrane</location>
    </subcellularLocation>
</comment>
<dbReference type="PROSITE" id="PS51072">
    <property type="entry name" value="MHD"/>
    <property type="match status" value="1"/>
</dbReference>
<dbReference type="SUPFAM" id="SSF49447">
    <property type="entry name" value="Second domain of Mu2 adaptin subunit (ap50) of ap2 adaptor"/>
    <property type="match status" value="1"/>
</dbReference>
<keyword evidence="4" id="KW-0472">Membrane</keyword>
<dbReference type="PANTHER" id="PTHR10529">
    <property type="entry name" value="AP COMPLEX SUBUNIT MU"/>
    <property type="match status" value="1"/>
</dbReference>
<keyword evidence="9" id="KW-1185">Reference proteome</keyword>
<feature type="domain" description="MHD" evidence="7">
    <location>
        <begin position="197"/>
        <end position="456"/>
    </location>
</feature>
<keyword evidence="2 6" id="KW-0813">Transport</keyword>
<protein>
    <submittedName>
        <fullName evidence="8">LAQU0S01e10198g1_1</fullName>
    </submittedName>
</protein>
<evidence type="ECO:0000256" key="6">
    <source>
        <dbReference type="PIRNR" id="PIRNR005992"/>
    </source>
</evidence>
<dbReference type="Gene3D" id="2.60.40.1170">
    <property type="entry name" value="Mu homology domain, subdomain B"/>
    <property type="match status" value="2"/>
</dbReference>
<keyword evidence="5" id="KW-0968">Cytoplasmic vesicle</keyword>
<evidence type="ECO:0000256" key="4">
    <source>
        <dbReference type="ARBA" id="ARBA00023136"/>
    </source>
</evidence>
<dbReference type="InterPro" id="IPR050431">
    <property type="entry name" value="Adaptor_comp_med_subunit"/>
</dbReference>
<name>A0A0P1KN59_9SACH</name>
<sequence length="456" mass="51412">MFLSFYITDLENALVFQHLLSYDSPSFMSLWTKLQAMAPESPNEDGWFKLSISRSLQVYRYKSKTSKLIYWCLATHQSNPLEPVVFLEVFDNTLLQYFDKEHLTVSKMINNHDRIALLLNCMVDSNEPAVTDFNHLRDMVPSREDLSKVINSTASSLSNRIAQRNTSQVFNIGDPTKDPGTKEKLVPWRSAGVRYSNNELYVDVVETIHVVLRKSRKTGEVASARGTLDGVIDFRSHLSGNPVIALNLRLRGHELGIPALHQCCLDSYKGRPDQLQFVPPDGKFQLMHYSIDLDSLQSRSKLFSNIGLVSPDYRTELGDLGDEFEINVNISGSQHTKTVDDLVITLSFEPLPSECKIKVMRSTHGHFENCAANNVGKWVFDRETLTGTLPVLRGCLENATREQVRTLQLSVSYTNKGELPSGIKVDSVDILSGLPKNIKPFKGVKYIAKTGDFHLR</sequence>
<dbReference type="PIRSF" id="PIRSF005992">
    <property type="entry name" value="Clathrin_mu"/>
    <property type="match status" value="1"/>
</dbReference>
<dbReference type="InterPro" id="IPR028565">
    <property type="entry name" value="MHD"/>
</dbReference>
<evidence type="ECO:0000313" key="8">
    <source>
        <dbReference type="EMBL" id="CUS20595.1"/>
    </source>
</evidence>
<proteinExistence type="inferred from homology"/>
<dbReference type="GO" id="GO:0030659">
    <property type="term" value="C:cytoplasmic vesicle membrane"/>
    <property type="evidence" value="ECO:0007669"/>
    <property type="project" value="UniProtKB-SubCell"/>
</dbReference>
<dbReference type="Gene3D" id="3.30.450.60">
    <property type="match status" value="1"/>
</dbReference>
<dbReference type="GO" id="GO:0030131">
    <property type="term" value="C:clathrin adaptor complex"/>
    <property type="evidence" value="ECO:0007669"/>
    <property type="project" value="UniProtKB-UniRule"/>
</dbReference>
<comment type="similarity">
    <text evidence="6">Belongs to the adaptor complexes medium subunit family.</text>
</comment>
<evidence type="ECO:0000256" key="1">
    <source>
        <dbReference type="ARBA" id="ARBA00004156"/>
    </source>
</evidence>
<evidence type="ECO:0000256" key="3">
    <source>
        <dbReference type="ARBA" id="ARBA00022927"/>
    </source>
</evidence>
<dbReference type="InterPro" id="IPR036168">
    <property type="entry name" value="AP2_Mu_C_sf"/>
</dbReference>
<dbReference type="InterPro" id="IPR011012">
    <property type="entry name" value="Longin-like_dom_sf"/>
</dbReference>
<dbReference type="PROSITE" id="PS00990">
    <property type="entry name" value="CLAT_ADAPTOR_M_1"/>
    <property type="match status" value="1"/>
</dbReference>
<dbReference type="InterPro" id="IPR018240">
    <property type="entry name" value="Clathrin_mu_CS"/>
</dbReference>
<accession>A0A0P1KN59</accession>
<reference evidence="9" key="1">
    <citation type="submission" date="2015-10" db="EMBL/GenBank/DDBJ databases">
        <authorList>
            <person name="Devillers H."/>
        </authorList>
    </citation>
    <scope>NUCLEOTIDE SEQUENCE [LARGE SCALE GENOMIC DNA]</scope>
</reference>
<dbReference type="AlphaFoldDB" id="A0A0P1KN59"/>
<dbReference type="Proteomes" id="UP000236544">
    <property type="component" value="Unassembled WGS sequence"/>
</dbReference>
<organism evidence="8 9">
    <name type="scientific">Lachancea quebecensis</name>
    <dbReference type="NCBI Taxonomy" id="1654605"/>
    <lineage>
        <taxon>Eukaryota</taxon>
        <taxon>Fungi</taxon>
        <taxon>Dikarya</taxon>
        <taxon>Ascomycota</taxon>
        <taxon>Saccharomycotina</taxon>
        <taxon>Saccharomycetes</taxon>
        <taxon>Saccharomycetales</taxon>
        <taxon>Saccharomycetaceae</taxon>
        <taxon>Lachancea</taxon>
    </lineage>
</organism>
<evidence type="ECO:0000313" key="9">
    <source>
        <dbReference type="Proteomes" id="UP000236544"/>
    </source>
</evidence>
<dbReference type="SUPFAM" id="SSF64356">
    <property type="entry name" value="SNARE-like"/>
    <property type="match status" value="1"/>
</dbReference>
<dbReference type="Pfam" id="PF00928">
    <property type="entry name" value="Adap_comp_sub"/>
    <property type="match status" value="1"/>
</dbReference>